<accession>A0A2T6C7E0</accession>
<dbReference type="GO" id="GO:0004252">
    <property type="term" value="F:serine-type endopeptidase activity"/>
    <property type="evidence" value="ECO:0007669"/>
    <property type="project" value="UniProtKB-UniRule"/>
</dbReference>
<dbReference type="Proteomes" id="UP000244090">
    <property type="component" value="Unassembled WGS sequence"/>
</dbReference>
<feature type="domain" description="Peptidase S8/S53" evidence="6">
    <location>
        <begin position="73"/>
        <end position="500"/>
    </location>
</feature>
<evidence type="ECO:0000259" key="6">
    <source>
        <dbReference type="Pfam" id="PF00082"/>
    </source>
</evidence>
<evidence type="ECO:0000256" key="4">
    <source>
        <dbReference type="ARBA" id="ARBA00022825"/>
    </source>
</evidence>
<dbReference type="PANTHER" id="PTHR43399:SF4">
    <property type="entry name" value="CELL WALL-ASSOCIATED PROTEASE"/>
    <property type="match status" value="1"/>
</dbReference>
<keyword evidence="4 5" id="KW-0720">Serine protease</keyword>
<protein>
    <submittedName>
        <fullName evidence="7">Subtilase family protein</fullName>
    </submittedName>
</protein>
<dbReference type="InterPro" id="IPR000209">
    <property type="entry name" value="Peptidase_S8/S53_dom"/>
</dbReference>
<dbReference type="Gene3D" id="3.40.50.200">
    <property type="entry name" value="Peptidase S8/S53 domain"/>
    <property type="match status" value="2"/>
</dbReference>
<dbReference type="SUPFAM" id="SSF52743">
    <property type="entry name" value="Subtilisin-like"/>
    <property type="match status" value="1"/>
</dbReference>
<comment type="similarity">
    <text evidence="1 5">Belongs to the peptidase S8 family.</text>
</comment>
<dbReference type="AlphaFoldDB" id="A0A2T6C7E0"/>
<dbReference type="PRINTS" id="PR00723">
    <property type="entry name" value="SUBTILISIN"/>
</dbReference>
<keyword evidence="3 5" id="KW-0378">Hydrolase</keyword>
<reference evidence="7 8" key="1">
    <citation type="submission" date="2018-04" db="EMBL/GenBank/DDBJ databases">
        <title>Genomic Encyclopedia of Archaeal and Bacterial Type Strains, Phase II (KMG-II): from individual species to whole genera.</title>
        <authorList>
            <person name="Goeker M."/>
        </authorList>
    </citation>
    <scope>NUCLEOTIDE SEQUENCE [LARGE SCALE GENOMIC DNA]</scope>
    <source>
        <strain evidence="7 8">DSM 25731</strain>
    </source>
</reference>
<dbReference type="GO" id="GO:0006508">
    <property type="term" value="P:proteolysis"/>
    <property type="evidence" value="ECO:0007669"/>
    <property type="project" value="UniProtKB-KW"/>
</dbReference>
<dbReference type="OrthoDB" id="9798386at2"/>
<proteinExistence type="inferred from homology"/>
<dbReference type="RefSeq" id="WP_108113555.1">
    <property type="nucleotide sequence ID" value="NZ_QBKT01000001.1"/>
</dbReference>
<dbReference type="EMBL" id="QBKT01000001">
    <property type="protein sequence ID" value="PTX64215.1"/>
    <property type="molecule type" value="Genomic_DNA"/>
</dbReference>
<keyword evidence="8" id="KW-1185">Reference proteome</keyword>
<evidence type="ECO:0000256" key="3">
    <source>
        <dbReference type="ARBA" id="ARBA00022801"/>
    </source>
</evidence>
<name>A0A2T6C7E0_9FLAO</name>
<evidence type="ECO:0000256" key="5">
    <source>
        <dbReference type="PROSITE-ProRule" id="PRU01240"/>
    </source>
</evidence>
<dbReference type="PROSITE" id="PS51892">
    <property type="entry name" value="SUBTILASE"/>
    <property type="match status" value="1"/>
</dbReference>
<evidence type="ECO:0000313" key="7">
    <source>
        <dbReference type="EMBL" id="PTX64215.1"/>
    </source>
</evidence>
<dbReference type="Pfam" id="PF00082">
    <property type="entry name" value="Peptidase_S8"/>
    <property type="match status" value="1"/>
</dbReference>
<comment type="caution">
    <text evidence="7">The sequence shown here is derived from an EMBL/GenBank/DDBJ whole genome shotgun (WGS) entry which is preliminary data.</text>
</comment>
<dbReference type="PANTHER" id="PTHR43399">
    <property type="entry name" value="SUBTILISIN-RELATED"/>
    <property type="match status" value="1"/>
</dbReference>
<dbReference type="PROSITE" id="PS51257">
    <property type="entry name" value="PROKAR_LIPOPROTEIN"/>
    <property type="match status" value="1"/>
</dbReference>
<dbReference type="InterPro" id="IPR015500">
    <property type="entry name" value="Peptidase_S8_subtilisin-rel"/>
</dbReference>
<feature type="active site" description="Charge relay system" evidence="5">
    <location>
        <position position="79"/>
    </location>
</feature>
<feature type="active site" description="Charge relay system" evidence="5">
    <location>
        <position position="467"/>
    </location>
</feature>
<sequence>MLKLYLKIFIITLLLFFVSCKTKNNIKDTILSDNNDFNFNNFWYFKDLSKDSVPGINLDRAYNLIKSKKGVITIVAVIDTELDINNEDIKDQIWINEGEIPNNSIDDDNNGYIDDINGWNYVGTTKKDSIPYGHYEFVRIINRFDSIFRDVTSLNDVDKSQIENFKKYQKAYETYHFKLELTKKNLERYKKGKERYLKSIEITSKYIENPADKSQEKLDSLKNIVSNENHKKEILRLSNFKKYGISEKWLNNKIKLYHDYINFKFDFNYKERYLTSDDSNNLDDFPYGNNNIQGTQLISHSTKVSSIIAATRNDTLVEGINDMVKIMPLSISVSASEHDKDIALAIRYAIDNGAKIINMSIGKDFSLYPEWVYDALKYAEKHDVLVITSSGNDGYNLDKISNYPNDAIDGYEYVNNFIKVGNTSYRVDSTLVDDNSNYGRKEVDIFAPGTKITCLNRWRVTEDTGTSLSSAVVSGVASLLFSYYPNLTAREVKEIILKSGTPIDLMVLKPYPNGEKRDPNKVPFSSLSKSGKIVNAYNALLMAEEVSKKKKKKRKNKK</sequence>
<dbReference type="InterPro" id="IPR051048">
    <property type="entry name" value="Peptidase_S8/S53_subtilisin"/>
</dbReference>
<dbReference type="InterPro" id="IPR036852">
    <property type="entry name" value="Peptidase_S8/S53_dom_sf"/>
</dbReference>
<organism evidence="7 8">
    <name type="scientific">Kordia periserrulae</name>
    <dbReference type="NCBI Taxonomy" id="701523"/>
    <lineage>
        <taxon>Bacteria</taxon>
        <taxon>Pseudomonadati</taxon>
        <taxon>Bacteroidota</taxon>
        <taxon>Flavobacteriia</taxon>
        <taxon>Flavobacteriales</taxon>
        <taxon>Flavobacteriaceae</taxon>
        <taxon>Kordia</taxon>
    </lineage>
</organism>
<evidence type="ECO:0000313" key="8">
    <source>
        <dbReference type="Proteomes" id="UP000244090"/>
    </source>
</evidence>
<gene>
    <name evidence="7" type="ORF">C8N46_101826</name>
</gene>
<evidence type="ECO:0000256" key="1">
    <source>
        <dbReference type="ARBA" id="ARBA00011073"/>
    </source>
</evidence>
<evidence type="ECO:0000256" key="2">
    <source>
        <dbReference type="ARBA" id="ARBA00022670"/>
    </source>
</evidence>
<feature type="active site" description="Charge relay system" evidence="5">
    <location>
        <position position="300"/>
    </location>
</feature>
<keyword evidence="2 5" id="KW-0645">Protease</keyword>